<dbReference type="GO" id="GO:0016787">
    <property type="term" value="F:hydrolase activity"/>
    <property type="evidence" value="ECO:0007669"/>
    <property type="project" value="UniProtKB-KW"/>
</dbReference>
<dbReference type="InterPro" id="IPR003114">
    <property type="entry name" value="Phox_assoc"/>
</dbReference>
<dbReference type="SUPFAM" id="SSF64268">
    <property type="entry name" value="PX domain"/>
    <property type="match status" value="1"/>
</dbReference>
<dbReference type="GO" id="GO:0035091">
    <property type="term" value="F:phosphatidylinositol binding"/>
    <property type="evidence" value="ECO:0007669"/>
    <property type="project" value="InterPro"/>
</dbReference>
<dbReference type="PROSITE" id="PS51192">
    <property type="entry name" value="HELICASE_ATP_BIND_1"/>
    <property type="match status" value="1"/>
</dbReference>
<name>A0A0G4NB36_VERLO</name>
<dbReference type="Pfam" id="PF00271">
    <property type="entry name" value="Helicase_C"/>
    <property type="match status" value="1"/>
</dbReference>
<feature type="compositionally biased region" description="Polar residues" evidence="3">
    <location>
        <begin position="1469"/>
        <end position="1485"/>
    </location>
</feature>
<dbReference type="Pfam" id="PF26076">
    <property type="entry name" value="WHD_DDX60"/>
    <property type="match status" value="1"/>
</dbReference>
<evidence type="ECO:0000259" key="4">
    <source>
        <dbReference type="PROSITE" id="PS51192"/>
    </source>
</evidence>
<feature type="compositionally biased region" description="Polar residues" evidence="3">
    <location>
        <begin position="1333"/>
        <end position="1343"/>
    </location>
</feature>
<evidence type="ECO:0000256" key="2">
    <source>
        <dbReference type="ARBA" id="ARBA00022806"/>
    </source>
</evidence>
<feature type="region of interest" description="Disordered" evidence="3">
    <location>
        <begin position="617"/>
        <end position="638"/>
    </location>
</feature>
<dbReference type="SMART" id="SM00313">
    <property type="entry name" value="PXA"/>
    <property type="match status" value="1"/>
</dbReference>
<dbReference type="Pfam" id="PF00787">
    <property type="entry name" value="PX"/>
    <property type="match status" value="1"/>
</dbReference>
<dbReference type="GO" id="GO:0004386">
    <property type="term" value="F:helicase activity"/>
    <property type="evidence" value="ECO:0007669"/>
    <property type="project" value="UniProtKB-KW"/>
</dbReference>
<feature type="compositionally biased region" description="Basic and acidic residues" evidence="3">
    <location>
        <begin position="1061"/>
        <end position="1076"/>
    </location>
</feature>
<dbReference type="SUPFAM" id="SSF52540">
    <property type="entry name" value="P-loop containing nucleoside triphosphate hydrolases"/>
    <property type="match status" value="2"/>
</dbReference>
<dbReference type="Pfam" id="PF08628">
    <property type="entry name" value="Nexin_C"/>
    <property type="match status" value="1"/>
</dbReference>
<feature type="compositionally biased region" description="Polar residues" evidence="3">
    <location>
        <begin position="1015"/>
        <end position="1025"/>
    </location>
</feature>
<dbReference type="InterPro" id="IPR059032">
    <property type="entry name" value="WHD_DDX60"/>
</dbReference>
<dbReference type="CDD" id="cd18795">
    <property type="entry name" value="SF2_C_Ski2"/>
    <property type="match status" value="1"/>
</dbReference>
<feature type="compositionally biased region" description="Polar residues" evidence="3">
    <location>
        <begin position="1077"/>
        <end position="1111"/>
    </location>
</feature>
<evidence type="ECO:0000259" key="6">
    <source>
        <dbReference type="PROSITE" id="PS51207"/>
    </source>
</evidence>
<dbReference type="Gene3D" id="3.40.50.300">
    <property type="entry name" value="P-loop containing nucleotide triphosphate hydrolases"/>
    <property type="match status" value="2"/>
</dbReference>
<dbReference type="GO" id="GO:0005737">
    <property type="term" value="C:cytoplasm"/>
    <property type="evidence" value="ECO:0007669"/>
    <property type="project" value="TreeGrafter"/>
</dbReference>
<evidence type="ECO:0000259" key="5">
    <source>
        <dbReference type="PROSITE" id="PS51194"/>
    </source>
</evidence>
<gene>
    <name evidence="7" type="ORF">BN1723_005701</name>
</gene>
<dbReference type="CDD" id="cd06093">
    <property type="entry name" value="PX_domain"/>
    <property type="match status" value="1"/>
</dbReference>
<dbReference type="Pfam" id="PF02194">
    <property type="entry name" value="PXA"/>
    <property type="match status" value="1"/>
</dbReference>
<dbReference type="SMART" id="SM00490">
    <property type="entry name" value="HELICc"/>
    <property type="match status" value="1"/>
</dbReference>
<feature type="compositionally biased region" description="Basic and acidic residues" evidence="3">
    <location>
        <begin position="318"/>
        <end position="338"/>
    </location>
</feature>
<evidence type="ECO:0000313" key="8">
    <source>
        <dbReference type="Proteomes" id="UP000045706"/>
    </source>
</evidence>
<evidence type="ECO:0000256" key="1">
    <source>
        <dbReference type="ARBA" id="ARBA00022801"/>
    </source>
</evidence>
<dbReference type="EMBL" id="CVQI01033384">
    <property type="protein sequence ID" value="CRK43525.1"/>
    <property type="molecule type" value="Genomic_DNA"/>
</dbReference>
<dbReference type="PROSITE" id="PS51207">
    <property type="entry name" value="PXA"/>
    <property type="match status" value="1"/>
</dbReference>
<feature type="compositionally biased region" description="Polar residues" evidence="3">
    <location>
        <begin position="339"/>
        <end position="350"/>
    </location>
</feature>
<dbReference type="FunFam" id="3.30.1520.10:FF:000065">
    <property type="entry name" value="PX domain protein (AFU_orthologue AFUA_2G07450)"/>
    <property type="match status" value="1"/>
</dbReference>
<feature type="domain" description="PXA" evidence="6">
    <location>
        <begin position="746"/>
        <end position="928"/>
    </location>
</feature>
<dbReference type="InterPro" id="IPR013937">
    <property type="entry name" value="Sorting_nexin_C"/>
</dbReference>
<feature type="region of interest" description="Disordered" evidence="3">
    <location>
        <begin position="1324"/>
        <end position="1427"/>
    </location>
</feature>
<feature type="compositionally biased region" description="Polar residues" evidence="3">
    <location>
        <begin position="1040"/>
        <end position="1060"/>
    </location>
</feature>
<keyword evidence="2" id="KW-0347">Helicase</keyword>
<feature type="compositionally biased region" description="Basic and acidic residues" evidence="3">
    <location>
        <begin position="1373"/>
        <end position="1399"/>
    </location>
</feature>
<evidence type="ECO:0008006" key="9">
    <source>
        <dbReference type="Google" id="ProtNLM"/>
    </source>
</evidence>
<keyword evidence="1" id="KW-0378">Hydrolase</keyword>
<dbReference type="Gene3D" id="3.30.1520.10">
    <property type="entry name" value="Phox-like domain"/>
    <property type="match status" value="1"/>
</dbReference>
<feature type="domain" description="Helicase C-terminal" evidence="5">
    <location>
        <begin position="359"/>
        <end position="513"/>
    </location>
</feature>
<dbReference type="InterPro" id="IPR036871">
    <property type="entry name" value="PX_dom_sf"/>
</dbReference>
<evidence type="ECO:0000313" key="7">
    <source>
        <dbReference type="EMBL" id="CRK43525.1"/>
    </source>
</evidence>
<dbReference type="InterPro" id="IPR052431">
    <property type="entry name" value="SKI2_subfamily_helicases"/>
</dbReference>
<keyword evidence="2" id="KW-0067">ATP-binding</keyword>
<feature type="region of interest" description="Disordered" evidence="3">
    <location>
        <begin position="308"/>
        <end position="355"/>
    </location>
</feature>
<feature type="region of interest" description="Disordered" evidence="3">
    <location>
        <begin position="1469"/>
        <end position="1493"/>
    </location>
</feature>
<dbReference type="InterPro" id="IPR027417">
    <property type="entry name" value="P-loop_NTPase"/>
</dbReference>
<dbReference type="PROSITE" id="PS51194">
    <property type="entry name" value="HELICASE_CTER"/>
    <property type="match status" value="1"/>
</dbReference>
<feature type="region of interest" description="Disordered" evidence="3">
    <location>
        <begin position="1015"/>
        <end position="1132"/>
    </location>
</feature>
<protein>
    <recommendedName>
        <fullName evidence="9">PXA domain-containing protein</fullName>
    </recommendedName>
</protein>
<sequence length="1677" mass="185150">MLLAPSNSDRPSAWARRVKRIIFDEVHCIGQAEDGIVWEQLLLLAPCPIIALSATVGNAGEFHDWLAASQAQKGYKMELVVHNARYSDLRKFVYCPPKQLKMDALAKQDQLPIPGIDQGEERNPRFFFTHPIAALLDINRGSLDDVSLEPRDCWTLWRCMVKHQTTDFPVAKSLDPGSTLPEIISKADILSWEAGLKEVLQKWMVVPESPFSAVRTELLGSAFVELQKDFVSQEKRLKERTTIIPLLYDLNENDSLPAIAFNYDRAQCEEALKTVLGHLSTKETAWKESSKEWKQKLADYEEWKKAGLKAAKAKPKKDRPAAGNKDDRQGGSRDDNKNSKMQTAQANASIEVSPWESFDPEDPLEQFSFGDRTRLSRTEFAEMTDDLSSDKVDQWLVQSLKRGLGVHHAGMNRRYRQVVEILFRKGYLGVVMATGTLALGVNMPCKTVIFNGDSVDLTALNYRQAAGRAGRRGFDLLGNVVFADIAPNRAFEIMSLRLPDLRGHFPVSTTLILRLFGLLSGTKNSDFATAAVNSLLSQSRLYLGGPEGGLAIKHHMRFSIEFLRRQHLLSEKGAPINYSSLVSHLYFTENAAFGFHALLKGEYFHRIFASVEKMKTAAPDSTSPTPPSPTTAPDHSGASDDDLLAKTLKFLSTATPEKLTGVGLGLAAATYLALGKLGLVLIGAFGGVVLFIAYEARHPEISRAVRGERGVEVLQRLGLEKAPESKTEGIKEAEEERLINTFDDFKPETREALSSFVDAVVRDYIKWWYSPILPGDSSFPLACRKVLNSFLLSVSNALYRKRPADSFLDFLTNTSSIAIVFLSELSAAFADVSAESNVTAADAIYEYLAENPDSSLSSLLSQTQQATKFRMVAEDLLQYLDRQTHKCDPARVFLREILAGVVLETSLQTCSKPEWINGWIVYLLEAGEPDFSQAIDVGMQTGPDANTMNNNLFADFDGNVGNISLAKGNRNSFDLEKFRRKESMHRKKLSKADEEMEEAMEEMKRMNALLAQAECQSQKETNATVAKSEKPAQAGEGRASNETNGQGPSSTSGEISPRSETSMDKPSVDSSSKRESLQSPITPRSTADMSSQESSPKQPENDTNGQFTTFDQIVPPAKDEPEAPGEGPRKPLLTLHNANIVLHDDAPTDNARIRSKPTWDYLVQIEPASSHYAGWMIVRKYSDFETLHEILRRIATISGATAFTEQHTTLPNWKLHSRSSLRGELERYVRDACWYQPLAESEGMKRFLEKENGHSRGESKGGVLGWDAFSKNMTDVLSLGSKGAMEGGKAVFGGVTGVFNTIGLGPRRQTNASINEVQVQPKRLSLGSAPRMESTTSLNSQVMSPGAPRKTRDSLDSQRSSIVSVQPGMIAPMERRPSYDSRGESEAEGLKPRVDRWERGVPSALSGSREHSRASSLAALRSPLRSPSTLSLDGMKFPTPADEQQAFQSIPSNGETHLKARELCLTRENSSTSVTSPLAQTHTQKASVTSPTTPSAAAAAATVTAPKPVRQYAQLSEQETHVAVELVFAVINEMYTLSSAWNIRRTLLAAAKSFLLRPGNPSLLSIQKMMQESVIEANTSDAGLAHHLRKMRENTMPTEEERASWPAEMTPEEKEKLRIKARRMLIERGVPAALTGVMGQTATTDALGRIFDCLQLEEVARGLMFGILLQAVRVVTH</sequence>
<dbReference type="Proteomes" id="UP000045706">
    <property type="component" value="Unassembled WGS sequence"/>
</dbReference>
<dbReference type="InterPro" id="IPR001683">
    <property type="entry name" value="PX_dom"/>
</dbReference>
<dbReference type="InterPro" id="IPR014001">
    <property type="entry name" value="Helicase_ATP-bd"/>
</dbReference>
<feature type="domain" description="Helicase ATP-binding" evidence="4">
    <location>
        <begin position="1"/>
        <end position="74"/>
    </location>
</feature>
<evidence type="ECO:0000256" key="3">
    <source>
        <dbReference type="SAM" id="MobiDB-lite"/>
    </source>
</evidence>
<proteinExistence type="predicted"/>
<dbReference type="PANTHER" id="PTHR44533">
    <property type="entry name" value="DEAD/H RNA HELICASE, PUTATIVE-RELATED"/>
    <property type="match status" value="1"/>
</dbReference>
<dbReference type="InterPro" id="IPR001650">
    <property type="entry name" value="Helicase_C-like"/>
</dbReference>
<keyword evidence="2" id="KW-0547">Nucleotide-binding</keyword>
<dbReference type="PANTHER" id="PTHR44533:SF4">
    <property type="entry name" value="DEAD_H RNA HELICASE, PUTATIVE-RELATED"/>
    <property type="match status" value="1"/>
</dbReference>
<organism evidence="7 8">
    <name type="scientific">Verticillium longisporum</name>
    <name type="common">Verticillium dahliae var. longisporum</name>
    <dbReference type="NCBI Taxonomy" id="100787"/>
    <lineage>
        <taxon>Eukaryota</taxon>
        <taxon>Fungi</taxon>
        <taxon>Dikarya</taxon>
        <taxon>Ascomycota</taxon>
        <taxon>Pezizomycotina</taxon>
        <taxon>Sordariomycetes</taxon>
        <taxon>Hypocreomycetidae</taxon>
        <taxon>Glomerellales</taxon>
        <taxon>Plectosphaerellaceae</taxon>
        <taxon>Verticillium</taxon>
    </lineage>
</organism>
<feature type="compositionally biased region" description="Low complexity" evidence="3">
    <location>
        <begin position="1414"/>
        <end position="1427"/>
    </location>
</feature>
<accession>A0A0G4NB36</accession>
<reference evidence="8" key="1">
    <citation type="submission" date="2015-05" db="EMBL/GenBank/DDBJ databases">
        <authorList>
            <person name="Fogelqvist Johan"/>
        </authorList>
    </citation>
    <scope>NUCLEOTIDE SEQUENCE [LARGE SCALE GENOMIC DNA]</scope>
</reference>